<dbReference type="InterPro" id="IPR014001">
    <property type="entry name" value="Helicase_ATP-bd"/>
</dbReference>
<dbReference type="Gene3D" id="1.20.120.850">
    <property type="entry name" value="SWI2/SNF2 ATPases, N-terminal domain"/>
    <property type="match status" value="1"/>
</dbReference>
<dbReference type="GO" id="GO:0005524">
    <property type="term" value="F:ATP binding"/>
    <property type="evidence" value="ECO:0007669"/>
    <property type="project" value="UniProtKB-KW"/>
</dbReference>
<dbReference type="Gene3D" id="3.40.50.10810">
    <property type="entry name" value="Tandem AAA-ATPase domain"/>
    <property type="match status" value="1"/>
</dbReference>
<evidence type="ECO:0000313" key="17">
    <source>
        <dbReference type="Proteomes" id="UP000547499"/>
    </source>
</evidence>
<feature type="domain" description="Helicase ATP-binding" evidence="14">
    <location>
        <begin position="319"/>
        <end position="486"/>
    </location>
</feature>
<dbReference type="SMART" id="SM00490">
    <property type="entry name" value="HELICc"/>
    <property type="match status" value="1"/>
</dbReference>
<dbReference type="PROSITE" id="PS51194">
    <property type="entry name" value="HELICASE_CTER"/>
    <property type="match status" value="1"/>
</dbReference>
<dbReference type="InterPro" id="IPR050496">
    <property type="entry name" value="SNF2_RAD54_helicase_repair"/>
</dbReference>
<dbReference type="SMART" id="SM00487">
    <property type="entry name" value="DEXDc"/>
    <property type="match status" value="1"/>
</dbReference>
<dbReference type="FunFam" id="3.40.50.10810:FF:000020">
    <property type="entry name" value="DNA repair and recombination protein RAD54B"/>
    <property type="match status" value="1"/>
</dbReference>
<comment type="similarity">
    <text evidence="2">Belongs to the SNF2/RAD54 helicase family.</text>
</comment>
<keyword evidence="9" id="KW-0234">DNA repair</keyword>
<dbReference type="InterPro" id="IPR001650">
    <property type="entry name" value="Helicase_C-like"/>
</dbReference>
<feature type="compositionally biased region" description="Polar residues" evidence="13">
    <location>
        <begin position="1"/>
        <end position="11"/>
    </location>
</feature>
<dbReference type="Pfam" id="PF00271">
    <property type="entry name" value="Helicase_C"/>
    <property type="match status" value="1"/>
</dbReference>
<evidence type="ECO:0000256" key="13">
    <source>
        <dbReference type="SAM" id="MobiDB-lite"/>
    </source>
</evidence>
<keyword evidence="17" id="KW-1185">Reference proteome</keyword>
<dbReference type="GO" id="GO:0015616">
    <property type="term" value="F:DNA translocase activity"/>
    <property type="evidence" value="ECO:0007669"/>
    <property type="project" value="TreeGrafter"/>
</dbReference>
<evidence type="ECO:0000256" key="3">
    <source>
        <dbReference type="ARBA" id="ARBA00022741"/>
    </source>
</evidence>
<dbReference type="GO" id="GO:0007131">
    <property type="term" value="P:reciprocal meiotic recombination"/>
    <property type="evidence" value="ECO:0007669"/>
    <property type="project" value="TreeGrafter"/>
</dbReference>
<organism evidence="16 17">
    <name type="scientific">Lanius ludovicianus</name>
    <name type="common">Loggerhead shrike</name>
    <dbReference type="NCBI Taxonomy" id="28713"/>
    <lineage>
        <taxon>Eukaryota</taxon>
        <taxon>Metazoa</taxon>
        <taxon>Chordata</taxon>
        <taxon>Craniata</taxon>
        <taxon>Vertebrata</taxon>
        <taxon>Euteleostomi</taxon>
        <taxon>Archelosauria</taxon>
        <taxon>Archosauria</taxon>
        <taxon>Dinosauria</taxon>
        <taxon>Saurischia</taxon>
        <taxon>Theropoda</taxon>
        <taxon>Coelurosauria</taxon>
        <taxon>Aves</taxon>
        <taxon>Neognathae</taxon>
        <taxon>Neoaves</taxon>
        <taxon>Telluraves</taxon>
        <taxon>Australaves</taxon>
        <taxon>Passeriformes</taxon>
        <taxon>Corvoidea</taxon>
        <taxon>Laniidae</taxon>
        <taxon>Lanius</taxon>
    </lineage>
</organism>
<dbReference type="CDD" id="cd18066">
    <property type="entry name" value="DEXHc_RAD54B"/>
    <property type="match status" value="1"/>
</dbReference>
<evidence type="ECO:0000256" key="5">
    <source>
        <dbReference type="ARBA" id="ARBA00022801"/>
    </source>
</evidence>
<dbReference type="PANTHER" id="PTHR45629">
    <property type="entry name" value="SNF2/RAD54 FAMILY MEMBER"/>
    <property type="match status" value="1"/>
</dbReference>
<dbReference type="GO" id="GO:0003677">
    <property type="term" value="F:DNA binding"/>
    <property type="evidence" value="ECO:0007669"/>
    <property type="project" value="UniProtKB-KW"/>
</dbReference>
<accession>A0A7K5S1Q7</accession>
<feature type="compositionally biased region" description="Polar residues" evidence="13">
    <location>
        <begin position="857"/>
        <end position="867"/>
    </location>
</feature>
<dbReference type="Gene3D" id="3.40.50.300">
    <property type="entry name" value="P-loop containing nucleotide triphosphate hydrolases"/>
    <property type="match status" value="1"/>
</dbReference>
<evidence type="ECO:0000313" key="16">
    <source>
        <dbReference type="EMBL" id="NWT85927.1"/>
    </source>
</evidence>
<keyword evidence="10" id="KW-0539">Nucleus</keyword>
<comment type="subcellular location">
    <subcellularLocation>
        <location evidence="1">Nucleus</location>
    </subcellularLocation>
</comment>
<dbReference type="PANTHER" id="PTHR45629:SF7">
    <property type="entry name" value="DNA EXCISION REPAIR PROTEIN ERCC-6-RELATED"/>
    <property type="match status" value="1"/>
</dbReference>
<dbReference type="SUPFAM" id="SSF52540">
    <property type="entry name" value="P-loop containing nucleoside triphosphate hydrolases"/>
    <property type="match status" value="2"/>
</dbReference>
<evidence type="ECO:0000256" key="12">
    <source>
        <dbReference type="ARBA" id="ARBA00076358"/>
    </source>
</evidence>
<dbReference type="FunFam" id="3.40.50.300:FF:000332">
    <property type="entry name" value="DNA repair and recombination protein RAD54-like"/>
    <property type="match status" value="1"/>
</dbReference>
<keyword evidence="4" id="KW-0227">DNA damage</keyword>
<feature type="domain" description="Helicase C-terminal" evidence="15">
    <location>
        <begin position="652"/>
        <end position="818"/>
    </location>
</feature>
<evidence type="ECO:0000256" key="7">
    <source>
        <dbReference type="ARBA" id="ARBA00022840"/>
    </source>
</evidence>
<dbReference type="AlphaFoldDB" id="A0A7K5S1Q7"/>
<reference evidence="16 17" key="1">
    <citation type="submission" date="2019-09" db="EMBL/GenBank/DDBJ databases">
        <title>Bird 10,000 Genomes (B10K) Project - Family phase.</title>
        <authorList>
            <person name="Zhang G."/>
        </authorList>
    </citation>
    <scope>NUCLEOTIDE SEQUENCE [LARGE SCALE GENOMIC DNA]</scope>
    <source>
        <strain evidence="16">B10K-DU-001-65</strain>
        <tissue evidence="16">Muscle</tissue>
    </source>
</reference>
<evidence type="ECO:0000256" key="8">
    <source>
        <dbReference type="ARBA" id="ARBA00023125"/>
    </source>
</evidence>
<evidence type="ECO:0000256" key="10">
    <source>
        <dbReference type="ARBA" id="ARBA00023242"/>
    </source>
</evidence>
<evidence type="ECO:0000259" key="15">
    <source>
        <dbReference type="PROSITE" id="PS51194"/>
    </source>
</evidence>
<dbReference type="EMBL" id="VYXG01007146">
    <property type="protein sequence ID" value="NWT85927.1"/>
    <property type="molecule type" value="Genomic_DNA"/>
</dbReference>
<evidence type="ECO:0000256" key="2">
    <source>
        <dbReference type="ARBA" id="ARBA00007025"/>
    </source>
</evidence>
<keyword evidence="8" id="KW-0238">DNA-binding</keyword>
<feature type="region of interest" description="Disordered" evidence="13">
    <location>
        <begin position="846"/>
        <end position="875"/>
    </location>
</feature>
<dbReference type="InterPro" id="IPR038718">
    <property type="entry name" value="SNF2-like_sf"/>
</dbReference>
<keyword evidence="5" id="KW-0378">Hydrolase</keyword>
<dbReference type="InterPro" id="IPR027417">
    <property type="entry name" value="P-loop_NTPase"/>
</dbReference>
<dbReference type="Pfam" id="PF00176">
    <property type="entry name" value="SNF2-rel_dom"/>
    <property type="match status" value="1"/>
</dbReference>
<feature type="non-terminal residue" evidence="16">
    <location>
        <position position="1"/>
    </location>
</feature>
<dbReference type="CDD" id="cd18793">
    <property type="entry name" value="SF2_C_SNF"/>
    <property type="match status" value="1"/>
</dbReference>
<evidence type="ECO:0000256" key="4">
    <source>
        <dbReference type="ARBA" id="ARBA00022763"/>
    </source>
</evidence>
<comment type="caution">
    <text evidence="16">The sequence shown here is derived from an EMBL/GenBank/DDBJ whole genome shotgun (WGS) entry which is preliminary data.</text>
</comment>
<name>A0A7K5S1Q7_LANLU</name>
<gene>
    <name evidence="16" type="primary">Rad54b</name>
    <name evidence="16" type="ORF">LANLUD_R14267</name>
</gene>
<dbReference type="InterPro" id="IPR000330">
    <property type="entry name" value="SNF2_N"/>
</dbReference>
<evidence type="ECO:0000259" key="14">
    <source>
        <dbReference type="PROSITE" id="PS51192"/>
    </source>
</evidence>
<dbReference type="FunFam" id="1.20.120.850:FF:000004">
    <property type="entry name" value="DNA repair and recombination protein RAD54B"/>
    <property type="match status" value="1"/>
</dbReference>
<dbReference type="PROSITE" id="PS51192">
    <property type="entry name" value="HELICASE_ATP_BIND_1"/>
    <property type="match status" value="1"/>
</dbReference>
<dbReference type="GO" id="GO:0005634">
    <property type="term" value="C:nucleus"/>
    <property type="evidence" value="ECO:0007669"/>
    <property type="project" value="UniProtKB-SubCell"/>
</dbReference>
<dbReference type="GO" id="GO:0016787">
    <property type="term" value="F:hydrolase activity"/>
    <property type="evidence" value="ECO:0007669"/>
    <property type="project" value="UniProtKB-KW"/>
</dbReference>
<proteinExistence type="inferred from homology"/>
<keyword evidence="7" id="KW-0067">ATP-binding</keyword>
<keyword evidence="6" id="KW-0347">Helicase</keyword>
<evidence type="ECO:0000256" key="9">
    <source>
        <dbReference type="ARBA" id="ARBA00023204"/>
    </source>
</evidence>
<feature type="region of interest" description="Disordered" evidence="13">
    <location>
        <begin position="1"/>
        <end position="21"/>
    </location>
</feature>
<dbReference type="Proteomes" id="UP000547499">
    <property type="component" value="Unassembled WGS sequence"/>
</dbReference>
<dbReference type="GO" id="GO:0000724">
    <property type="term" value="P:double-strand break repair via homologous recombination"/>
    <property type="evidence" value="ECO:0007669"/>
    <property type="project" value="UniProtKB-ARBA"/>
</dbReference>
<evidence type="ECO:0000256" key="1">
    <source>
        <dbReference type="ARBA" id="ARBA00004123"/>
    </source>
</evidence>
<keyword evidence="3" id="KW-0547">Nucleotide-binding</keyword>
<evidence type="ECO:0000256" key="11">
    <source>
        <dbReference type="ARBA" id="ARBA00068314"/>
    </source>
</evidence>
<evidence type="ECO:0000256" key="6">
    <source>
        <dbReference type="ARBA" id="ARBA00022806"/>
    </source>
</evidence>
<protein>
    <recommendedName>
        <fullName evidence="11">DNA repair and recombination protein RAD54B</fullName>
    </recommendedName>
    <alternativeName>
        <fullName evidence="12">RAD54 homolog B</fullName>
    </alternativeName>
</protein>
<dbReference type="InterPro" id="IPR049730">
    <property type="entry name" value="SNF2/RAD54-like_C"/>
</dbReference>
<sequence>MRRSAAPSQVLGNAGKKPRFIPPGKCIPVCLKKEIKEMDQETKLKEIDEKEGDASLLSKINVQKQNENFTQSVESTGKVKTKACFSVDKCSKAEMKMLNVPKADALCLPTSGTAKEEAAQEAPDCLAKYFSVVWCKASKKKHKKWEGDAVLMTKGKSVILKDMEGKDIGRGTGYKAKELESLNEGQTLMVGGKEIEVMGVISADDFNSGRCFQAGIGTHDTVPAALSQTNTKPFCKPFKNVCQPSTKENMLRDSQSCKPRHDPNASNSLVMPRPNSSHQWMFNKAGLPVVDVVVDPYIANNLRQHQKEGIIFLYECVMGMRVSGRFGAILADEMGLGKTLQCIALVWTLLRQGPYGCKPVLKRTLVVTPGSLVKNWKKEFQKWLGSERIKVFTVDQDHKIEEFISSPLNSVLIISYEMLLRSLDQIQAVEFNLLICDEGHRLKNSTIKTTTALTSLSCERRIILTGTPIQNDLQEFYALIEFVNPGILGSLSTYRKIYEEPIVRSREPSATEEEKELGVKRAAELTRLTRLFILRRTQEVINKFLPPKKESIIFCRPTVLQIELYRKLLSSHVITSCLQGRLENSPHLICIGALKKLCNHPCLLFKSIKEKSHDPMSEEYDESSLYEGVIDVFPQDYTSDTFSETDSGKLQVLVKLLAAIHELNSSERQVVVLVSNYTQTLNVLQDVCKHHGYSYTRLDGHTPVSQRQHIVDTFNSKFSPAFIFLLSSKAGGVGLNLVGASHLILYDIDWNPATDIQAMARVWRDGQKHTVHIYRLLTTGSIEEKIYQRQISKQDLSGAVVDLSKTSEHTHFSVEELKNLFTLHEDSSCVTHDLLECDCMGKIDHENTSSEKPPISRSCQLEQNHGKPNSKKPLSMSQLMQWKHFSAQHQTLDDPFLERIKENVSFIFQNVTNSTSP</sequence>
<dbReference type="GO" id="GO:0004386">
    <property type="term" value="F:helicase activity"/>
    <property type="evidence" value="ECO:0007669"/>
    <property type="project" value="UniProtKB-KW"/>
</dbReference>
<feature type="non-terminal residue" evidence="16">
    <location>
        <position position="917"/>
    </location>
</feature>